<comment type="caution">
    <text evidence="1">The sequence shown here is derived from an EMBL/GenBank/DDBJ whole genome shotgun (WGS) entry which is preliminary data.</text>
</comment>
<evidence type="ECO:0000313" key="1">
    <source>
        <dbReference type="EMBL" id="TCD61136.1"/>
    </source>
</evidence>
<proteinExistence type="predicted"/>
<dbReference type="Proteomes" id="UP000292702">
    <property type="component" value="Unassembled WGS sequence"/>
</dbReference>
<name>A0A4R0R4J1_9APHY</name>
<reference evidence="1 2" key="1">
    <citation type="submission" date="2018-11" db="EMBL/GenBank/DDBJ databases">
        <title>Genome assembly of Steccherinum ochraceum LE-BIN_3174, the white-rot fungus of the Steccherinaceae family (The Residual Polyporoid clade, Polyporales, Basidiomycota).</title>
        <authorList>
            <person name="Fedorova T.V."/>
            <person name="Glazunova O.A."/>
            <person name="Landesman E.O."/>
            <person name="Moiseenko K.V."/>
            <person name="Psurtseva N.V."/>
            <person name="Savinova O.S."/>
            <person name="Shakhova N.V."/>
            <person name="Tyazhelova T.V."/>
            <person name="Vasina D.V."/>
        </authorList>
    </citation>
    <scope>NUCLEOTIDE SEQUENCE [LARGE SCALE GENOMIC DNA]</scope>
    <source>
        <strain evidence="1 2">LE-BIN_3174</strain>
    </source>
</reference>
<gene>
    <name evidence="1" type="ORF">EIP91_009001</name>
</gene>
<evidence type="ECO:0000313" key="2">
    <source>
        <dbReference type="Proteomes" id="UP000292702"/>
    </source>
</evidence>
<dbReference type="OrthoDB" id="2603374at2759"/>
<dbReference type="AlphaFoldDB" id="A0A4R0R4J1"/>
<protein>
    <submittedName>
        <fullName evidence="1">Uncharacterized protein</fullName>
    </submittedName>
</protein>
<organism evidence="1 2">
    <name type="scientific">Steccherinum ochraceum</name>
    <dbReference type="NCBI Taxonomy" id="92696"/>
    <lineage>
        <taxon>Eukaryota</taxon>
        <taxon>Fungi</taxon>
        <taxon>Dikarya</taxon>
        <taxon>Basidiomycota</taxon>
        <taxon>Agaricomycotina</taxon>
        <taxon>Agaricomycetes</taxon>
        <taxon>Polyporales</taxon>
        <taxon>Steccherinaceae</taxon>
        <taxon>Steccherinum</taxon>
    </lineage>
</organism>
<dbReference type="EMBL" id="RWJN01000501">
    <property type="protein sequence ID" value="TCD61136.1"/>
    <property type="molecule type" value="Genomic_DNA"/>
</dbReference>
<accession>A0A4R0R4J1</accession>
<keyword evidence="2" id="KW-1185">Reference proteome</keyword>
<sequence>MSSRGRYSITLTPNTVYIYTTPLMGSDSFHWNFVYVSSDKNYSRHHWAQDTRATSNDVAAHGFERYLNTMLGKGAQSHSGESPVLIYFPVLSPAPDLKTFVEVCNRTFRGQDRGSTNANRAAGITCRTWVTAVLMNWMTREQAVTIEKKVTAASQAASNKFASSYLTGQVFQTDVRGTI</sequence>